<evidence type="ECO:0000313" key="2">
    <source>
        <dbReference type="Proteomes" id="UP000276309"/>
    </source>
</evidence>
<organism evidence="1 2">
    <name type="scientific">Euzebyella marina</name>
    <dbReference type="NCBI Taxonomy" id="1761453"/>
    <lineage>
        <taxon>Bacteria</taxon>
        <taxon>Pseudomonadati</taxon>
        <taxon>Bacteroidota</taxon>
        <taxon>Flavobacteriia</taxon>
        <taxon>Flavobacteriales</taxon>
        <taxon>Flavobacteriaceae</taxon>
        <taxon>Euzebyella</taxon>
    </lineage>
</organism>
<sequence>MSIDFQVSKKGRSMVQINGASFRLDSNIIKCSIENHFDLSFLEEGFSEGFSERIKFLSKGKYLPLLIDLREVPKRELINLFKILSPYKLNDIGMHRPTFLVQSFLMRMYLMVYCILKGNAFFNHIFNSSVKAENYCMRMSETINPTEI</sequence>
<dbReference type="AlphaFoldDB" id="A0A3G2L5W5"/>
<dbReference type="OrthoDB" id="1139217at2"/>
<dbReference type="Proteomes" id="UP000276309">
    <property type="component" value="Chromosome"/>
</dbReference>
<proteinExistence type="predicted"/>
<gene>
    <name evidence="1" type="ORF">D1013_09800</name>
</gene>
<name>A0A3G2L5W5_9FLAO</name>
<evidence type="ECO:0000313" key="1">
    <source>
        <dbReference type="EMBL" id="AYN67638.1"/>
    </source>
</evidence>
<dbReference type="EMBL" id="CP032050">
    <property type="protein sequence ID" value="AYN67638.1"/>
    <property type="molecule type" value="Genomic_DNA"/>
</dbReference>
<dbReference type="KEGG" id="emar:D1013_09800"/>
<accession>A0A3G2L5W5</accession>
<protein>
    <submittedName>
        <fullName evidence="1">Uncharacterized protein</fullName>
    </submittedName>
</protein>
<reference evidence="1 2" key="1">
    <citation type="submission" date="2018-08" db="EMBL/GenBank/DDBJ databases">
        <title>The reduced genetic potential of extracellular carbohydrate catabolism in Euzebyella marina RN62, a Flavobacteriia bacterium isolated from the hadal water.</title>
        <authorList>
            <person name="Xue C."/>
        </authorList>
    </citation>
    <scope>NUCLEOTIDE SEQUENCE [LARGE SCALE GENOMIC DNA]</scope>
    <source>
        <strain evidence="1 2">RN62</strain>
    </source>
</reference>
<keyword evidence="2" id="KW-1185">Reference proteome</keyword>